<sequence>MNIETTGKFCTLLNLVLFLISCQNQDNDGAGRIGENIEEIKIHYEKQMIADREEKSQREGDDGGVNSIQTFEAGSLLKAVEANDDALVRLIMEDTDYDINEVNEDGETPLLVAVHNNFIEISEILIDFNADINQQDNISDSPYLYAGAEGKSEILKYMLEHSQPDEKVFNRFGGNALIPAAEKGHLKNVIYLIEHSDSDINHQNNFGYTALIEAVALTDGSEVYQDIAGILLQNGADPGLTDNYGNTAMDYAKQLNYVEMQSLLEKYE</sequence>
<dbReference type="RefSeq" id="WP_377772200.1">
    <property type="nucleotide sequence ID" value="NZ_JBHUOQ010000001.1"/>
</dbReference>
<reference evidence="5" key="1">
    <citation type="journal article" date="2019" name="Int. J. Syst. Evol. Microbiol.">
        <title>The Global Catalogue of Microorganisms (GCM) 10K type strain sequencing project: providing services to taxonomists for standard genome sequencing and annotation.</title>
        <authorList>
            <consortium name="The Broad Institute Genomics Platform"/>
            <consortium name="The Broad Institute Genome Sequencing Center for Infectious Disease"/>
            <person name="Wu L."/>
            <person name="Ma J."/>
        </authorList>
    </citation>
    <scope>NUCLEOTIDE SEQUENCE [LARGE SCALE GENOMIC DNA]</scope>
    <source>
        <strain evidence="5">KCTC 33575</strain>
    </source>
</reference>
<dbReference type="SUPFAM" id="SSF48403">
    <property type="entry name" value="Ankyrin repeat"/>
    <property type="match status" value="1"/>
</dbReference>
<dbReference type="Pfam" id="PF12796">
    <property type="entry name" value="Ank_2"/>
    <property type="match status" value="1"/>
</dbReference>
<evidence type="ECO:0000256" key="3">
    <source>
        <dbReference type="PROSITE-ProRule" id="PRU00023"/>
    </source>
</evidence>
<keyword evidence="2 3" id="KW-0040">ANK repeat</keyword>
<keyword evidence="1" id="KW-0677">Repeat</keyword>
<feature type="repeat" description="ANK" evidence="3">
    <location>
        <begin position="105"/>
        <end position="137"/>
    </location>
</feature>
<organism evidence="4 5">
    <name type="scientific">Corticicoccus populi</name>
    <dbReference type="NCBI Taxonomy" id="1812821"/>
    <lineage>
        <taxon>Bacteria</taxon>
        <taxon>Bacillati</taxon>
        <taxon>Bacillota</taxon>
        <taxon>Bacilli</taxon>
        <taxon>Bacillales</taxon>
        <taxon>Staphylococcaceae</taxon>
        <taxon>Corticicoccus</taxon>
    </lineage>
</organism>
<dbReference type="InterPro" id="IPR036770">
    <property type="entry name" value="Ankyrin_rpt-contain_sf"/>
</dbReference>
<dbReference type="PANTHER" id="PTHR24173">
    <property type="entry name" value="ANKYRIN REPEAT CONTAINING"/>
    <property type="match status" value="1"/>
</dbReference>
<evidence type="ECO:0000256" key="2">
    <source>
        <dbReference type="ARBA" id="ARBA00023043"/>
    </source>
</evidence>
<evidence type="ECO:0000256" key="1">
    <source>
        <dbReference type="ARBA" id="ARBA00022737"/>
    </source>
</evidence>
<dbReference type="InterPro" id="IPR002110">
    <property type="entry name" value="Ankyrin_rpt"/>
</dbReference>
<comment type="caution">
    <text evidence="4">The sequence shown here is derived from an EMBL/GenBank/DDBJ whole genome shotgun (WGS) entry which is preliminary data.</text>
</comment>
<accession>A0ABW5WSP9</accession>
<proteinExistence type="predicted"/>
<dbReference type="Gene3D" id="1.25.40.20">
    <property type="entry name" value="Ankyrin repeat-containing domain"/>
    <property type="match status" value="1"/>
</dbReference>
<dbReference type="SMART" id="SM00248">
    <property type="entry name" value="ANK"/>
    <property type="match status" value="4"/>
</dbReference>
<gene>
    <name evidence="4" type="ORF">ACFSX4_05095</name>
</gene>
<dbReference type="Proteomes" id="UP001597519">
    <property type="component" value="Unassembled WGS sequence"/>
</dbReference>
<evidence type="ECO:0000313" key="4">
    <source>
        <dbReference type="EMBL" id="MFD2829836.1"/>
    </source>
</evidence>
<evidence type="ECO:0000313" key="5">
    <source>
        <dbReference type="Proteomes" id="UP001597519"/>
    </source>
</evidence>
<dbReference type="PROSITE" id="PS50088">
    <property type="entry name" value="ANK_REPEAT"/>
    <property type="match status" value="1"/>
</dbReference>
<dbReference type="PANTHER" id="PTHR24173:SF74">
    <property type="entry name" value="ANKYRIN REPEAT DOMAIN-CONTAINING PROTEIN 16"/>
    <property type="match status" value="1"/>
</dbReference>
<dbReference type="PROSITE" id="PS50297">
    <property type="entry name" value="ANK_REP_REGION"/>
    <property type="match status" value="1"/>
</dbReference>
<name>A0ABW5WSP9_9STAP</name>
<protein>
    <submittedName>
        <fullName evidence="4">Ankyrin repeat domain-containing protein</fullName>
    </submittedName>
</protein>
<dbReference type="EMBL" id="JBHUOQ010000001">
    <property type="protein sequence ID" value="MFD2829836.1"/>
    <property type="molecule type" value="Genomic_DNA"/>
</dbReference>
<keyword evidence="5" id="KW-1185">Reference proteome</keyword>
<dbReference type="Pfam" id="PF13637">
    <property type="entry name" value="Ank_4"/>
    <property type="match status" value="1"/>
</dbReference>